<name>A0AA87ZS39_FICCA</name>
<dbReference type="Proteomes" id="UP001187192">
    <property type="component" value="Unassembled WGS sequence"/>
</dbReference>
<protein>
    <submittedName>
        <fullName evidence="2">Uncharacterized protein</fullName>
    </submittedName>
</protein>
<feature type="compositionally biased region" description="Acidic residues" evidence="1">
    <location>
        <begin position="48"/>
        <end position="60"/>
    </location>
</feature>
<gene>
    <name evidence="2" type="ORF">TIFTF001_008382</name>
</gene>
<reference evidence="2" key="1">
    <citation type="submission" date="2023-07" db="EMBL/GenBank/DDBJ databases">
        <title>draft genome sequence of fig (Ficus carica).</title>
        <authorList>
            <person name="Takahashi T."/>
            <person name="Nishimura K."/>
        </authorList>
    </citation>
    <scope>NUCLEOTIDE SEQUENCE</scope>
</reference>
<dbReference type="EMBL" id="BTGU01000009">
    <property type="protein sequence ID" value="GMN39152.1"/>
    <property type="molecule type" value="Genomic_DNA"/>
</dbReference>
<feature type="region of interest" description="Disordered" evidence="1">
    <location>
        <begin position="128"/>
        <end position="152"/>
    </location>
</feature>
<feature type="region of interest" description="Disordered" evidence="1">
    <location>
        <begin position="47"/>
        <end position="96"/>
    </location>
</feature>
<evidence type="ECO:0000313" key="3">
    <source>
        <dbReference type="Proteomes" id="UP001187192"/>
    </source>
</evidence>
<proteinExistence type="predicted"/>
<evidence type="ECO:0000256" key="1">
    <source>
        <dbReference type="SAM" id="MobiDB-lite"/>
    </source>
</evidence>
<evidence type="ECO:0000313" key="2">
    <source>
        <dbReference type="EMBL" id="GMN39152.1"/>
    </source>
</evidence>
<keyword evidence="3" id="KW-1185">Reference proteome</keyword>
<sequence length="152" mass="16923">MQSYRELPTTVKKTILCKPLSRCTKSSEKVIPFSSLYNYYEKMSDLSSDSENDYLSEEVDITCSSESTDSSSSSDRTADSAEQARGNPDNLSSISNILTPRSGAALTWHAQEGDQRLRQILKLDQTTLPNCSFPDELNGVWASEQPRTQTDP</sequence>
<accession>A0AA87ZS39</accession>
<organism evidence="2 3">
    <name type="scientific">Ficus carica</name>
    <name type="common">Common fig</name>
    <dbReference type="NCBI Taxonomy" id="3494"/>
    <lineage>
        <taxon>Eukaryota</taxon>
        <taxon>Viridiplantae</taxon>
        <taxon>Streptophyta</taxon>
        <taxon>Embryophyta</taxon>
        <taxon>Tracheophyta</taxon>
        <taxon>Spermatophyta</taxon>
        <taxon>Magnoliopsida</taxon>
        <taxon>eudicotyledons</taxon>
        <taxon>Gunneridae</taxon>
        <taxon>Pentapetalae</taxon>
        <taxon>rosids</taxon>
        <taxon>fabids</taxon>
        <taxon>Rosales</taxon>
        <taxon>Moraceae</taxon>
        <taxon>Ficeae</taxon>
        <taxon>Ficus</taxon>
    </lineage>
</organism>
<comment type="caution">
    <text evidence="2">The sequence shown here is derived from an EMBL/GenBank/DDBJ whole genome shotgun (WGS) entry which is preliminary data.</text>
</comment>
<dbReference type="AlphaFoldDB" id="A0AA87ZS39"/>
<feature type="compositionally biased region" description="Low complexity" evidence="1">
    <location>
        <begin position="64"/>
        <end position="75"/>
    </location>
</feature>